<evidence type="ECO:0000259" key="5">
    <source>
        <dbReference type="PROSITE" id="PS50977"/>
    </source>
</evidence>
<dbReference type="RefSeq" id="WP_315736058.1">
    <property type="nucleotide sequence ID" value="NZ_JAVYII010000011.1"/>
</dbReference>
<dbReference type="EMBL" id="JAVYII010000011">
    <property type="protein sequence ID" value="MDT9595385.1"/>
    <property type="molecule type" value="Genomic_DNA"/>
</dbReference>
<dbReference type="InterPro" id="IPR009057">
    <property type="entry name" value="Homeodomain-like_sf"/>
</dbReference>
<organism evidence="6 7">
    <name type="scientific">Nocardioides imazamoxiresistens</name>
    <dbReference type="NCBI Taxonomy" id="3231893"/>
    <lineage>
        <taxon>Bacteria</taxon>
        <taxon>Bacillati</taxon>
        <taxon>Actinomycetota</taxon>
        <taxon>Actinomycetes</taxon>
        <taxon>Propionibacteriales</taxon>
        <taxon>Nocardioidaceae</taxon>
        <taxon>Nocardioides</taxon>
    </lineage>
</organism>
<feature type="DNA-binding region" description="H-T-H motif" evidence="4">
    <location>
        <begin position="22"/>
        <end position="41"/>
    </location>
</feature>
<dbReference type="InterPro" id="IPR001647">
    <property type="entry name" value="HTH_TetR"/>
</dbReference>
<keyword evidence="3" id="KW-0804">Transcription</keyword>
<keyword evidence="7" id="KW-1185">Reference proteome</keyword>
<dbReference type="PANTHER" id="PTHR30055:SF234">
    <property type="entry name" value="HTH-TYPE TRANSCRIPTIONAL REGULATOR BETI"/>
    <property type="match status" value="1"/>
</dbReference>
<evidence type="ECO:0000256" key="3">
    <source>
        <dbReference type="ARBA" id="ARBA00023163"/>
    </source>
</evidence>
<gene>
    <name evidence="6" type="ORF">RDV89_20040</name>
</gene>
<dbReference type="PANTHER" id="PTHR30055">
    <property type="entry name" value="HTH-TYPE TRANSCRIPTIONAL REGULATOR RUTR"/>
    <property type="match status" value="1"/>
</dbReference>
<evidence type="ECO:0000256" key="4">
    <source>
        <dbReference type="PROSITE-ProRule" id="PRU00335"/>
    </source>
</evidence>
<feature type="domain" description="HTH tetR-type" evidence="5">
    <location>
        <begin position="1"/>
        <end position="59"/>
    </location>
</feature>
<name>A0ABU3Q1L1_9ACTN</name>
<accession>A0ABU3Q1L1</accession>
<evidence type="ECO:0000256" key="2">
    <source>
        <dbReference type="ARBA" id="ARBA00023125"/>
    </source>
</evidence>
<dbReference type="Proteomes" id="UP001268542">
    <property type="component" value="Unassembled WGS sequence"/>
</dbReference>
<dbReference type="Pfam" id="PF00440">
    <property type="entry name" value="TetR_N"/>
    <property type="match status" value="1"/>
</dbReference>
<reference evidence="6 7" key="1">
    <citation type="submission" date="2023-08" db="EMBL/GenBank/DDBJ databases">
        <title>Nocardioides seae sp. nov., a bacterium isolated from a soil.</title>
        <authorList>
            <person name="Wang X."/>
        </authorList>
    </citation>
    <scope>NUCLEOTIDE SEQUENCE [LARGE SCALE GENOMIC DNA]</scope>
    <source>
        <strain evidence="6 7">YZH12</strain>
    </source>
</reference>
<dbReference type="InterPro" id="IPR050109">
    <property type="entry name" value="HTH-type_TetR-like_transc_reg"/>
</dbReference>
<evidence type="ECO:0000313" key="6">
    <source>
        <dbReference type="EMBL" id="MDT9595385.1"/>
    </source>
</evidence>
<keyword evidence="1" id="KW-0805">Transcription regulation</keyword>
<dbReference type="Gene3D" id="1.10.357.10">
    <property type="entry name" value="Tetracycline Repressor, domain 2"/>
    <property type="match status" value="1"/>
</dbReference>
<evidence type="ECO:0000313" key="7">
    <source>
        <dbReference type="Proteomes" id="UP001268542"/>
    </source>
</evidence>
<comment type="caution">
    <text evidence="6">The sequence shown here is derived from an EMBL/GenBank/DDBJ whole genome shotgun (WGS) entry which is preliminary data.</text>
</comment>
<sequence length="185" mass="19963">MATRDDVLGAALRHLNTDATASMAAIAEAAGISRATLHRHFAKREALVRELGERSLDRWERTQDEAGIDAAGASGDAERIRDCATAMLTQLVADADEFGFTLVDEFLCTEPALLERTDRLFDREVAFWAAAQDAGVLRRDVPARWIGHAAYGLLVASRDAIRSGDVAPRDLAPLVLSTFLDGASA</sequence>
<protein>
    <submittedName>
        <fullName evidence="6">TetR/AcrR family transcriptional regulator</fullName>
    </submittedName>
</protein>
<dbReference type="PROSITE" id="PS50977">
    <property type="entry name" value="HTH_TETR_2"/>
    <property type="match status" value="1"/>
</dbReference>
<evidence type="ECO:0000256" key="1">
    <source>
        <dbReference type="ARBA" id="ARBA00023015"/>
    </source>
</evidence>
<dbReference type="SUPFAM" id="SSF46689">
    <property type="entry name" value="Homeodomain-like"/>
    <property type="match status" value="1"/>
</dbReference>
<proteinExistence type="predicted"/>
<keyword evidence="2 4" id="KW-0238">DNA-binding</keyword>